<gene>
    <name evidence="1" type="ORF">PORY_000191</name>
</gene>
<organism evidence="1 2">
    <name type="scientific">Pneumocystis oryctolagi</name>
    <dbReference type="NCBI Taxonomy" id="42067"/>
    <lineage>
        <taxon>Eukaryota</taxon>
        <taxon>Fungi</taxon>
        <taxon>Dikarya</taxon>
        <taxon>Ascomycota</taxon>
        <taxon>Taphrinomycotina</taxon>
        <taxon>Pneumocystomycetes</taxon>
        <taxon>Pneumocystaceae</taxon>
        <taxon>Pneumocystis</taxon>
    </lineage>
</organism>
<accession>A0ACB7CGK4</accession>
<keyword evidence="2" id="KW-1185">Reference proteome</keyword>
<evidence type="ECO:0000313" key="1">
    <source>
        <dbReference type="EMBL" id="KAG4306203.1"/>
    </source>
</evidence>
<comment type="caution">
    <text evidence="1">The sequence shown here is derived from an EMBL/GenBank/DDBJ whole genome shotgun (WGS) entry which is preliminary data.</text>
</comment>
<proteinExistence type="predicted"/>
<dbReference type="Proteomes" id="UP000768646">
    <property type="component" value="Unassembled WGS sequence"/>
</dbReference>
<reference evidence="1 2" key="1">
    <citation type="journal article" date="2021" name="Commun. Biol.">
        <title>Genomic insights into the host specific adaptation of the Pneumocystis genus.</title>
        <authorList>
            <person name="Cisse O.H."/>
            <person name="Ma L."/>
            <person name="Dekker J.P."/>
            <person name="Khil P.P."/>
            <person name="Youn J.-H."/>
            <person name="Brenchley J.M."/>
            <person name="Blair R."/>
            <person name="Pahar B."/>
            <person name="Chabe M."/>
            <person name="Van Rompay K.K.A."/>
            <person name="Keesler R."/>
            <person name="Sukura A."/>
            <person name="Hirsch V."/>
            <person name="Kutty G."/>
            <person name="Liu Y."/>
            <person name="Peng L."/>
            <person name="Chen J."/>
            <person name="Song J."/>
            <person name="Weissenbacher-Lang C."/>
            <person name="Xu J."/>
            <person name="Upham N.S."/>
            <person name="Stajich J.E."/>
            <person name="Cuomo C.A."/>
            <person name="Cushion M.T."/>
            <person name="Kovacs J.A."/>
        </authorList>
    </citation>
    <scope>NUCLEOTIDE SEQUENCE [LARGE SCALE GENOMIC DNA]</scope>
    <source>
        <strain evidence="1 2">RABM</strain>
    </source>
</reference>
<dbReference type="EMBL" id="JABTEG010000001">
    <property type="protein sequence ID" value="KAG4306203.1"/>
    <property type="molecule type" value="Genomic_DNA"/>
</dbReference>
<evidence type="ECO:0000313" key="2">
    <source>
        <dbReference type="Proteomes" id="UP000768646"/>
    </source>
</evidence>
<sequence>MSLWNEINLIKRQSFVSFFKYNVLKEKQCFKILNINFFLSYKARSIFTPSKNLFSSSQLTSFPDISPFKKFQFQSPYYAIIHIYDRPFIVTEGDTVTIPQRLRDVKPGDIIKLTCVSKLGSRDYTLKGQPYIDEKFFTCRARVLELTKAPMSYFIKKKRRQRRIKIVKNKQDYTVLRISEIKVHEGHN</sequence>
<name>A0ACB7CGK4_9ASCO</name>
<protein>
    <submittedName>
        <fullName evidence="1">Uncharacterized protein</fullName>
    </submittedName>
</protein>